<dbReference type="GeneID" id="6101029"/>
<dbReference type="PANTHER" id="PTHR23354">
    <property type="entry name" value="NUCLEOLAR PROTEIN 7/ESTROGEN RECEPTOR COACTIVATOR-RELATED"/>
    <property type="match status" value="1"/>
</dbReference>
<dbReference type="GO" id="GO:0030659">
    <property type="term" value="C:cytoplasmic vesicle membrane"/>
    <property type="evidence" value="ECO:0007669"/>
    <property type="project" value="UniProtKB-SubCell"/>
</dbReference>
<reference evidence="11" key="3">
    <citation type="submission" date="2019-12" db="UniProtKB">
        <authorList>
            <consortium name="WormBaseParasite"/>
        </authorList>
    </citation>
    <scope>IDENTIFICATION</scope>
</reference>
<evidence type="ECO:0000313" key="11">
    <source>
        <dbReference type="WBParaSite" id="Bm2500.1"/>
    </source>
</evidence>
<dbReference type="Gene3D" id="1.10.472.80">
    <property type="entry name" value="Ypt/Rab-GAP domain of gyp1p, domain 3"/>
    <property type="match status" value="1"/>
</dbReference>
<dbReference type="GO" id="GO:0012505">
    <property type="term" value="C:endomembrane system"/>
    <property type="evidence" value="ECO:0007669"/>
    <property type="project" value="UniProtKB-SubCell"/>
</dbReference>
<evidence type="ECO:0000259" key="7">
    <source>
        <dbReference type="PROSITE" id="PS50086"/>
    </source>
</evidence>
<evidence type="ECO:0000313" key="10">
    <source>
        <dbReference type="Proteomes" id="UP000006672"/>
    </source>
</evidence>
<dbReference type="SUPFAM" id="SSF47923">
    <property type="entry name" value="Ypt/Rab-GAP domain of gyp1p"/>
    <property type="match status" value="1"/>
</dbReference>
<evidence type="ECO:0000256" key="1">
    <source>
        <dbReference type="ARBA" id="ARBA00004156"/>
    </source>
</evidence>
<dbReference type="InterPro" id="IPR000195">
    <property type="entry name" value="Rab-GAP-TBC_dom"/>
</dbReference>
<name>A0A4E9EWX6_BRUMA</name>
<evidence type="ECO:0000256" key="3">
    <source>
        <dbReference type="ARBA" id="ARBA00023018"/>
    </source>
</evidence>
<evidence type="ECO:0000256" key="4">
    <source>
        <dbReference type="ARBA" id="ARBA00023136"/>
    </source>
</evidence>
<dbReference type="EMBL" id="CAAKNF010000196">
    <property type="protein sequence ID" value="VIO88063.1"/>
    <property type="molecule type" value="Genomic_DNA"/>
</dbReference>
<gene>
    <name evidence="9 11" type="primary">Bma-tbc-7</name>
    <name evidence="9" type="ORF">BM_BM2500</name>
</gene>
<accession>A0A4E9EWX6</accession>
<evidence type="ECO:0000313" key="9">
    <source>
        <dbReference type="EMBL" id="VIO88063.1"/>
    </source>
</evidence>
<dbReference type="WBParaSite" id="Bm2500.1">
    <property type="protein sequence ID" value="Bm2500.1"/>
    <property type="gene ID" value="WBGene00222761"/>
</dbReference>
<sequence>MALLQYRPLLGYQPIRYYKISVEKYVQIIVLKQIWRSNCGSRALLVWYGSALFLVKTMKKYGTRNDKSRLEQSLYGFRHHFPLIIELLVFFLTLGPLSCFIKMYGNAVDRFIRGSKDEVKKQLGKGDHSSSTMRSFYRSSLIVFHRSTWDNLYQSFVKRRKSINTKKMTDAHTTAEEVRDKEQASFFSLPTTSAMTSLPDVEDDGAGPSSIELPTTPITLTPLVLQRTESSTSFLSRLSGRLRRSLHLPLNKREQFVKFLRGDEVAVCEEVRQSLFHESREETFTNYARIIIVNYDESYGSIKLIRQILHRNRPDEIKKMLRKTNWPIGHRIRANLWQEICKLNNPDFNAHKVSYESDGWEENVGHFPPKARFLQSSDTIHECYELNADGLKALHRLIRALDATIPTLNYAPLMQPILALCLHYMSEDDAYACVFWILKNHSNYMKCSALASKATGYTLLALIKVHKTAVYKTLKNWIGSSDENILASALQSWPKWIFCALPFEHLICVIDCYLYEGSKVLMRVAIILLNIWHKNIKMPDDLTDKTCQERIDLFAERIVQSVKHQNISVTVLLEAAIKIRNFSGTKITRFQDKYEKMILKSEGPDLPVVDLPAMYIKPFISSIISSETAFKLMCYLPEKYQLKTPMLIYHLCDDGTSFYRLWTKIDEAESTLLIIKTDKSEILGAFCDEPWGNRIKTCERGNGKYFGGGLSFVWNLDDNNQVNKYDWKENQAECFMAAPCGREPTVLMIGGNAIYIVDELIKGSTLPGKTFQNPELVKGGTFKIDDMEVFQVFE</sequence>
<keyword evidence="5" id="KW-0968">Cytoplasmic vesicle</keyword>
<dbReference type="KEGG" id="bmy:BM_BM2500"/>
<evidence type="ECO:0000256" key="6">
    <source>
        <dbReference type="ARBA" id="ARBA00034103"/>
    </source>
</evidence>
<reference evidence="9" key="2">
    <citation type="submission" date="2019-04" db="EMBL/GenBank/DDBJ databases">
        <authorList>
            <person name="Howe K."/>
            <person name="Paulini M."/>
            <person name="Williams G."/>
        </authorList>
    </citation>
    <scope>NUCLEOTIDE SEQUENCE [LARGE SCALE GENOMIC DNA]</scope>
    <source>
        <strain evidence="9">FR3</strain>
    </source>
</reference>
<dbReference type="PROSITE" id="PS50086">
    <property type="entry name" value="TBC_RABGAP"/>
    <property type="match status" value="1"/>
</dbReference>
<dbReference type="OrthoDB" id="10065050at2759"/>
<organism evidence="9">
    <name type="scientific">Brugia malayi</name>
    <name type="common">Filarial nematode worm</name>
    <dbReference type="NCBI Taxonomy" id="6279"/>
    <lineage>
        <taxon>Eukaryota</taxon>
        <taxon>Metazoa</taxon>
        <taxon>Ecdysozoa</taxon>
        <taxon>Nematoda</taxon>
        <taxon>Chromadorea</taxon>
        <taxon>Rhabditida</taxon>
        <taxon>Spirurina</taxon>
        <taxon>Spiruromorpha</taxon>
        <taxon>Filarioidea</taxon>
        <taxon>Onchocercidae</taxon>
        <taxon>Brugia</taxon>
    </lineage>
</organism>
<dbReference type="GO" id="GO:0045202">
    <property type="term" value="C:synapse"/>
    <property type="evidence" value="ECO:0007669"/>
    <property type="project" value="UniProtKB-SubCell"/>
</dbReference>
<proteinExistence type="predicted"/>
<dbReference type="PANTHER" id="PTHR23354:SF122">
    <property type="entry name" value="GTPASE-ACTIVATING PROTEIN SKYWALKER"/>
    <property type="match status" value="1"/>
</dbReference>
<dbReference type="Pfam" id="PF07534">
    <property type="entry name" value="TLD"/>
    <property type="match status" value="1"/>
</dbReference>
<dbReference type="STRING" id="6279.A0A5S6PHW9"/>
<comment type="subcellular location">
    <subcellularLocation>
        <location evidence="1">Cytoplasmic vesicle membrane</location>
    </subcellularLocation>
    <subcellularLocation>
        <location evidence="2">Endomembrane system</location>
        <topology evidence="2">Peripheral membrane protein</topology>
    </subcellularLocation>
    <subcellularLocation>
        <location evidence="6">Synapse</location>
    </subcellularLocation>
</comment>
<dbReference type="RefSeq" id="XP_042930583.1">
    <property type="nucleotide sequence ID" value="XM_043074649.1"/>
</dbReference>
<protein>
    <submittedName>
        <fullName evidence="11">BMA-TBC-7, isoform c</fullName>
    </submittedName>
</protein>
<dbReference type="PROSITE" id="PS51886">
    <property type="entry name" value="TLDC"/>
    <property type="match status" value="1"/>
</dbReference>
<evidence type="ECO:0000256" key="2">
    <source>
        <dbReference type="ARBA" id="ARBA00004184"/>
    </source>
</evidence>
<keyword evidence="3" id="KW-0770">Synapse</keyword>
<dbReference type="Pfam" id="PF00566">
    <property type="entry name" value="RabGAP-TBC"/>
    <property type="match status" value="1"/>
</dbReference>
<dbReference type="InterPro" id="IPR006571">
    <property type="entry name" value="TLDc_dom"/>
</dbReference>
<dbReference type="InterPro" id="IPR035969">
    <property type="entry name" value="Rab-GAP_TBC_sf"/>
</dbReference>
<dbReference type="SMART" id="SM00584">
    <property type="entry name" value="TLDc"/>
    <property type="match status" value="1"/>
</dbReference>
<dbReference type="CTD" id="6101029"/>
<keyword evidence="10" id="KW-1185">Reference proteome</keyword>
<feature type="domain" description="TLDc" evidence="8">
    <location>
        <begin position="622"/>
        <end position="793"/>
    </location>
</feature>
<evidence type="ECO:0000259" key="8">
    <source>
        <dbReference type="PROSITE" id="PS51886"/>
    </source>
</evidence>
<evidence type="ECO:0000256" key="5">
    <source>
        <dbReference type="ARBA" id="ARBA00023329"/>
    </source>
</evidence>
<feature type="domain" description="Rab-GAP TBC" evidence="7">
    <location>
        <begin position="327"/>
        <end position="517"/>
    </location>
</feature>
<reference evidence="10" key="1">
    <citation type="journal article" date="2007" name="Science">
        <title>Draft genome of the filarial nematode parasite Brugia malayi.</title>
        <authorList>
            <person name="Ghedin E."/>
            <person name="Wang S."/>
            <person name="Spiro D."/>
            <person name="Caler E."/>
            <person name="Zhao Q."/>
            <person name="Crabtree J."/>
            <person name="Allen J.E."/>
            <person name="Delcher A.L."/>
            <person name="Guiliano D.B."/>
            <person name="Miranda-Saavedra D."/>
            <person name="Angiuoli S.V."/>
            <person name="Creasy T."/>
            <person name="Amedeo P."/>
            <person name="Haas B."/>
            <person name="El-Sayed N.M."/>
            <person name="Wortman J.R."/>
            <person name="Feldblyum T."/>
            <person name="Tallon L."/>
            <person name="Schatz M."/>
            <person name="Shumway M."/>
            <person name="Koo H."/>
            <person name="Salzberg S.L."/>
            <person name="Schobel S."/>
            <person name="Pertea M."/>
            <person name="Pop M."/>
            <person name="White O."/>
            <person name="Barton G.J."/>
            <person name="Carlow C.K."/>
            <person name="Crawford M.J."/>
            <person name="Daub J."/>
            <person name="Dimmic M.W."/>
            <person name="Estes C.F."/>
            <person name="Foster J.M."/>
            <person name="Ganatra M."/>
            <person name="Gregory W.F."/>
            <person name="Johnson N.M."/>
            <person name="Jin J."/>
            <person name="Komuniecki R."/>
            <person name="Korf I."/>
            <person name="Kumar S."/>
            <person name="Laney S."/>
            <person name="Li B.W."/>
            <person name="Li W."/>
            <person name="Lindblom T.H."/>
            <person name="Lustigman S."/>
            <person name="Ma D."/>
            <person name="Maina C.V."/>
            <person name="Martin D.M."/>
            <person name="McCarter J.P."/>
            <person name="McReynolds L."/>
            <person name="Mitreva M."/>
            <person name="Nutman T.B."/>
            <person name="Parkinson J."/>
            <person name="Peregrin-Alvarez J.M."/>
            <person name="Poole C."/>
            <person name="Ren Q."/>
            <person name="Saunders L."/>
            <person name="Sluder A.E."/>
            <person name="Smith K."/>
            <person name="Stanke M."/>
            <person name="Unnasch T.R."/>
            <person name="Ware J."/>
            <person name="Wei A.D."/>
            <person name="Weil G."/>
            <person name="Williams D.J."/>
            <person name="Zhang Y."/>
            <person name="Williams S.A."/>
            <person name="Fraser-Liggett C."/>
            <person name="Slatko B."/>
            <person name="Blaxter M.L."/>
            <person name="Scott A.L."/>
        </authorList>
    </citation>
    <scope>NUCLEOTIDE SEQUENCE</scope>
    <source>
        <strain evidence="10">FR3</strain>
    </source>
</reference>
<keyword evidence="4" id="KW-0472">Membrane</keyword>
<dbReference type="AlphaFoldDB" id="A0A4E9EWX6"/>
<accession>A0A5S6PHW9</accession>
<dbReference type="Proteomes" id="UP000006672">
    <property type="component" value="Unassembled WGS sequence"/>
</dbReference>
<dbReference type="SMART" id="SM00164">
    <property type="entry name" value="TBC"/>
    <property type="match status" value="1"/>
</dbReference>